<protein>
    <submittedName>
        <fullName evidence="13">tRNA nucleotidyltransferase</fullName>
        <ecNumber evidence="13">2.7.7.72</ecNumber>
    </submittedName>
</protein>
<evidence type="ECO:0000313" key="13">
    <source>
        <dbReference type="EMBL" id="CUS49668.1"/>
    </source>
</evidence>
<evidence type="ECO:0000256" key="6">
    <source>
        <dbReference type="ARBA" id="ARBA00022723"/>
    </source>
</evidence>
<dbReference type="Pfam" id="PF12627">
    <property type="entry name" value="PolyA_pol_RNAbd"/>
    <property type="match status" value="1"/>
</dbReference>
<dbReference type="EC" id="2.7.7.72" evidence="13"/>
<keyword evidence="2" id="KW-0533">Nickel</keyword>
<dbReference type="Pfam" id="PF01966">
    <property type="entry name" value="HD"/>
    <property type="match status" value="1"/>
</dbReference>
<reference evidence="13" key="1">
    <citation type="submission" date="2015-10" db="EMBL/GenBank/DDBJ databases">
        <authorList>
            <person name="Gilbert D.G."/>
        </authorList>
    </citation>
    <scope>NUCLEOTIDE SEQUENCE</scope>
</reference>
<dbReference type="HAMAP" id="MF_01262">
    <property type="entry name" value="CCA_bact_type2"/>
    <property type="match status" value="1"/>
</dbReference>
<dbReference type="GO" id="GO:0004810">
    <property type="term" value="F:CCA tRNA nucleotidyltransferase activity"/>
    <property type="evidence" value="ECO:0007669"/>
    <property type="project" value="UniProtKB-EC"/>
</dbReference>
<evidence type="ECO:0000259" key="12">
    <source>
        <dbReference type="PROSITE" id="PS51831"/>
    </source>
</evidence>
<dbReference type="SUPFAM" id="SSF81891">
    <property type="entry name" value="Poly A polymerase C-terminal region-like"/>
    <property type="match status" value="1"/>
</dbReference>
<dbReference type="InterPro" id="IPR003607">
    <property type="entry name" value="HD/PDEase_dom"/>
</dbReference>
<sequence>MTDPAEQLECYLVGGAVRDQLLGDASTDLDWVVVGASKDTMLKLGFSPVGRDFPVYLHPTTHQEYALARRERKTGPGYRGFETTASPDVTLEDDLSRRDITVNAMARSRQGKLIDPWGGATDLAAGVLRHVSPAFTEDPLRVLRVARFVARYHDRGFRVATETLALMESMVTDGELGTLPPERIWQELSRALNAAQPAEFFRTLHRCGALGVIFPELDALFGVPQPQAHHPEGDAGIHTLLVLEQAAKLSSDSKIRFAALVHDLGKGATPPQHWPKHIGHEKRGLKLVGNMCDRLRVPADYRRLALLVTEYHLLMHRLETLRPETVLKLLNRLDAFRNPDRIDEFALACEADARGRGTGLATDYPSTKLLQTYLQAVTALSFSDLAATATDGRARGREVRKRRLAALGSAQIAWRNTT</sequence>
<keyword evidence="4" id="KW-0819">tRNA processing</keyword>
<dbReference type="NCBIfam" id="NF008137">
    <property type="entry name" value="PRK10885.1"/>
    <property type="match status" value="1"/>
</dbReference>
<keyword evidence="11" id="KW-0694">RNA-binding</keyword>
<keyword evidence="5 13" id="KW-0548">Nucleotidyltransferase</keyword>
<dbReference type="Pfam" id="PF01743">
    <property type="entry name" value="PolyA_pol"/>
    <property type="match status" value="1"/>
</dbReference>
<dbReference type="InterPro" id="IPR050124">
    <property type="entry name" value="tRNA_CCA-adding_enzyme"/>
</dbReference>
<dbReference type="InterPro" id="IPR032828">
    <property type="entry name" value="PolyA_RNA-bd"/>
</dbReference>
<dbReference type="InterPro" id="IPR006674">
    <property type="entry name" value="HD_domain"/>
</dbReference>
<gene>
    <name evidence="13" type="ORF">MGWOODY_XGa1232</name>
</gene>
<dbReference type="Gene3D" id="3.30.460.10">
    <property type="entry name" value="Beta Polymerase, domain 2"/>
    <property type="match status" value="1"/>
</dbReference>
<dbReference type="PANTHER" id="PTHR47545">
    <property type="entry name" value="MULTIFUNCTIONAL CCA PROTEIN"/>
    <property type="match status" value="1"/>
</dbReference>
<dbReference type="InterPro" id="IPR043519">
    <property type="entry name" value="NT_sf"/>
</dbReference>
<dbReference type="SMART" id="SM00471">
    <property type="entry name" value="HDc"/>
    <property type="match status" value="1"/>
</dbReference>
<dbReference type="PIRSF" id="PIRSF000813">
    <property type="entry name" value="CCA_bact"/>
    <property type="match status" value="1"/>
</dbReference>
<keyword evidence="8" id="KW-0692">RNA repair</keyword>
<evidence type="ECO:0000256" key="3">
    <source>
        <dbReference type="ARBA" id="ARBA00022679"/>
    </source>
</evidence>
<evidence type="ECO:0000256" key="9">
    <source>
        <dbReference type="ARBA" id="ARBA00022840"/>
    </source>
</evidence>
<keyword evidence="3 13" id="KW-0808">Transferase</keyword>
<feature type="domain" description="HD" evidence="12">
    <location>
        <begin position="235"/>
        <end position="336"/>
    </location>
</feature>
<keyword evidence="10" id="KW-0460">Magnesium</keyword>
<keyword evidence="6" id="KW-0479">Metal-binding</keyword>
<dbReference type="PANTHER" id="PTHR47545:SF1">
    <property type="entry name" value="MULTIFUNCTIONAL CCA PROTEIN"/>
    <property type="match status" value="1"/>
</dbReference>
<dbReference type="EMBL" id="CZRL01000001">
    <property type="protein sequence ID" value="CUS49668.1"/>
    <property type="molecule type" value="Genomic_DNA"/>
</dbReference>
<evidence type="ECO:0000256" key="1">
    <source>
        <dbReference type="ARBA" id="ARBA00001946"/>
    </source>
</evidence>
<keyword evidence="9" id="KW-0067">ATP-binding</keyword>
<dbReference type="InterPro" id="IPR012006">
    <property type="entry name" value="CCA_bact"/>
</dbReference>
<organism evidence="13">
    <name type="scientific">hydrothermal vent metagenome</name>
    <dbReference type="NCBI Taxonomy" id="652676"/>
    <lineage>
        <taxon>unclassified sequences</taxon>
        <taxon>metagenomes</taxon>
        <taxon>ecological metagenomes</taxon>
    </lineage>
</organism>
<dbReference type="PROSITE" id="PS51831">
    <property type="entry name" value="HD"/>
    <property type="match status" value="1"/>
</dbReference>
<dbReference type="AlphaFoldDB" id="A0A160TSM1"/>
<proteinExistence type="inferred from homology"/>
<evidence type="ECO:0000256" key="10">
    <source>
        <dbReference type="ARBA" id="ARBA00022842"/>
    </source>
</evidence>
<dbReference type="GO" id="GO:0003723">
    <property type="term" value="F:RNA binding"/>
    <property type="evidence" value="ECO:0007669"/>
    <property type="project" value="UniProtKB-KW"/>
</dbReference>
<evidence type="ECO:0000256" key="7">
    <source>
        <dbReference type="ARBA" id="ARBA00022741"/>
    </source>
</evidence>
<dbReference type="CDD" id="cd00077">
    <property type="entry name" value="HDc"/>
    <property type="match status" value="1"/>
</dbReference>
<dbReference type="GO" id="GO:0001680">
    <property type="term" value="P:tRNA 3'-terminal CCA addition"/>
    <property type="evidence" value="ECO:0007669"/>
    <property type="project" value="InterPro"/>
</dbReference>
<dbReference type="InterPro" id="IPR002646">
    <property type="entry name" value="PolA_pol_head_dom"/>
</dbReference>
<keyword evidence="7" id="KW-0547">Nucleotide-binding</keyword>
<evidence type="ECO:0000256" key="4">
    <source>
        <dbReference type="ARBA" id="ARBA00022694"/>
    </source>
</evidence>
<dbReference type="GO" id="GO:0046872">
    <property type="term" value="F:metal ion binding"/>
    <property type="evidence" value="ECO:0007669"/>
    <property type="project" value="UniProtKB-KW"/>
</dbReference>
<dbReference type="HAMAP" id="MF_01261">
    <property type="entry name" value="CCA_bact_type1"/>
    <property type="match status" value="1"/>
</dbReference>
<dbReference type="GO" id="GO:0042245">
    <property type="term" value="P:RNA repair"/>
    <property type="evidence" value="ECO:0007669"/>
    <property type="project" value="UniProtKB-KW"/>
</dbReference>
<evidence type="ECO:0000256" key="11">
    <source>
        <dbReference type="ARBA" id="ARBA00022884"/>
    </source>
</evidence>
<dbReference type="SUPFAM" id="SSF81301">
    <property type="entry name" value="Nucleotidyltransferase"/>
    <property type="match status" value="1"/>
</dbReference>
<accession>A0A160TSM1</accession>
<dbReference type="Gene3D" id="1.10.3090.10">
    <property type="entry name" value="cca-adding enzyme, domain 2"/>
    <property type="match status" value="1"/>
</dbReference>
<dbReference type="GO" id="GO:0005524">
    <property type="term" value="F:ATP binding"/>
    <property type="evidence" value="ECO:0007669"/>
    <property type="project" value="UniProtKB-KW"/>
</dbReference>
<comment type="cofactor">
    <cofactor evidence="1">
        <name>Mg(2+)</name>
        <dbReference type="ChEBI" id="CHEBI:18420"/>
    </cofactor>
</comment>
<evidence type="ECO:0000256" key="5">
    <source>
        <dbReference type="ARBA" id="ARBA00022695"/>
    </source>
</evidence>
<name>A0A160TSM1_9ZZZZ</name>
<evidence type="ECO:0000256" key="8">
    <source>
        <dbReference type="ARBA" id="ARBA00022800"/>
    </source>
</evidence>
<evidence type="ECO:0000256" key="2">
    <source>
        <dbReference type="ARBA" id="ARBA00022596"/>
    </source>
</evidence>